<dbReference type="Proteomes" id="UP001499967">
    <property type="component" value="Unassembled WGS sequence"/>
</dbReference>
<sequence length="279" mass="30569">MMRATAVIRNHERDLRHDQFVTRVPAPDGAHLAVRTSGAEAPLLLLSGQAGSHEWWTRVRADFDAFRRVVTLDWRGTGDSDAPPGPYSTQGFAEDAIAVLDHLGIDRADVYGTSMGGRVAQWIAIRHPHRVRRLVLGCTSPGGPHAVERSAAVRKALADPDPAAARRALLDLMYSPEWTARHPGPYWTLGDPTMSRQARHQHLLASNGHDAWAELPRITAPTLVLHGDRDDLNPTANAPLLADRIPGARLQLIAGARHAYFEECRDEASAVVREFLTAG</sequence>
<evidence type="ECO:0000259" key="1">
    <source>
        <dbReference type="Pfam" id="PF00561"/>
    </source>
</evidence>
<dbReference type="Pfam" id="PF00561">
    <property type="entry name" value="Abhydrolase_1"/>
    <property type="match status" value="1"/>
</dbReference>
<dbReference type="PANTHER" id="PTHR43433:SF5">
    <property type="entry name" value="AB HYDROLASE-1 DOMAIN-CONTAINING PROTEIN"/>
    <property type="match status" value="1"/>
</dbReference>
<dbReference type="InterPro" id="IPR000073">
    <property type="entry name" value="AB_hydrolase_1"/>
</dbReference>
<dbReference type="Gene3D" id="3.40.50.1820">
    <property type="entry name" value="alpha/beta hydrolase"/>
    <property type="match status" value="1"/>
</dbReference>
<gene>
    <name evidence="2" type="ORF">GCM10009559_19850</name>
</gene>
<evidence type="ECO:0000313" key="2">
    <source>
        <dbReference type="EMBL" id="GAA0931602.1"/>
    </source>
</evidence>
<dbReference type="EMBL" id="BAAAHP010000055">
    <property type="protein sequence ID" value="GAA0931602.1"/>
    <property type="molecule type" value="Genomic_DNA"/>
</dbReference>
<dbReference type="InterPro" id="IPR029058">
    <property type="entry name" value="AB_hydrolase_fold"/>
</dbReference>
<dbReference type="GO" id="GO:0016787">
    <property type="term" value="F:hydrolase activity"/>
    <property type="evidence" value="ECO:0007669"/>
    <property type="project" value="UniProtKB-KW"/>
</dbReference>
<dbReference type="InterPro" id="IPR050471">
    <property type="entry name" value="AB_hydrolase"/>
</dbReference>
<accession>A0ABP4A4M8</accession>
<dbReference type="SUPFAM" id="SSF53474">
    <property type="entry name" value="alpha/beta-Hydrolases"/>
    <property type="match status" value="1"/>
</dbReference>
<organism evidence="2 3">
    <name type="scientific">Pseudonocardia zijingensis</name>
    <dbReference type="NCBI Taxonomy" id="153376"/>
    <lineage>
        <taxon>Bacteria</taxon>
        <taxon>Bacillati</taxon>
        <taxon>Actinomycetota</taxon>
        <taxon>Actinomycetes</taxon>
        <taxon>Pseudonocardiales</taxon>
        <taxon>Pseudonocardiaceae</taxon>
        <taxon>Pseudonocardia</taxon>
    </lineage>
</organism>
<comment type="caution">
    <text evidence="2">The sequence shown here is derived from an EMBL/GenBank/DDBJ whole genome shotgun (WGS) entry which is preliminary data.</text>
</comment>
<evidence type="ECO:0000313" key="3">
    <source>
        <dbReference type="Proteomes" id="UP001499967"/>
    </source>
</evidence>
<protein>
    <submittedName>
        <fullName evidence="2">Alpha/beta hydrolase</fullName>
    </submittedName>
</protein>
<feature type="domain" description="AB hydrolase-1" evidence="1">
    <location>
        <begin position="42"/>
        <end position="262"/>
    </location>
</feature>
<name>A0ABP4A4M8_9PSEU</name>
<dbReference type="PRINTS" id="PR00111">
    <property type="entry name" value="ABHYDROLASE"/>
</dbReference>
<keyword evidence="2" id="KW-0378">Hydrolase</keyword>
<proteinExistence type="predicted"/>
<keyword evidence="3" id="KW-1185">Reference proteome</keyword>
<dbReference type="PANTHER" id="PTHR43433">
    <property type="entry name" value="HYDROLASE, ALPHA/BETA FOLD FAMILY PROTEIN"/>
    <property type="match status" value="1"/>
</dbReference>
<reference evidence="3" key="1">
    <citation type="journal article" date="2019" name="Int. J. Syst. Evol. Microbiol.">
        <title>The Global Catalogue of Microorganisms (GCM) 10K type strain sequencing project: providing services to taxonomists for standard genome sequencing and annotation.</title>
        <authorList>
            <consortium name="The Broad Institute Genomics Platform"/>
            <consortium name="The Broad Institute Genome Sequencing Center for Infectious Disease"/>
            <person name="Wu L."/>
            <person name="Ma J."/>
        </authorList>
    </citation>
    <scope>NUCLEOTIDE SEQUENCE [LARGE SCALE GENOMIC DNA]</scope>
    <source>
        <strain evidence="3">JCM 11117</strain>
    </source>
</reference>